<dbReference type="EMBL" id="CAXDID020000175">
    <property type="protein sequence ID" value="CAL6048548.1"/>
    <property type="molecule type" value="Genomic_DNA"/>
</dbReference>
<dbReference type="EMBL" id="CATOUU010000688">
    <property type="protein sequence ID" value="CAI9941318.1"/>
    <property type="molecule type" value="Genomic_DNA"/>
</dbReference>
<dbReference type="Proteomes" id="UP001642409">
    <property type="component" value="Unassembled WGS sequence"/>
</dbReference>
<proteinExistence type="predicted"/>
<organism evidence="2">
    <name type="scientific">Hexamita inflata</name>
    <dbReference type="NCBI Taxonomy" id="28002"/>
    <lineage>
        <taxon>Eukaryota</taxon>
        <taxon>Metamonada</taxon>
        <taxon>Diplomonadida</taxon>
        <taxon>Hexamitidae</taxon>
        <taxon>Hexamitinae</taxon>
        <taxon>Hexamita</taxon>
    </lineage>
</organism>
<comment type="caution">
    <text evidence="2">The sequence shown here is derived from an EMBL/GenBank/DDBJ whole genome shotgun (WGS) entry which is preliminary data.</text>
</comment>
<reference evidence="3 4" key="2">
    <citation type="submission" date="2024-07" db="EMBL/GenBank/DDBJ databases">
        <authorList>
            <person name="Akdeniz Z."/>
        </authorList>
    </citation>
    <scope>NUCLEOTIDE SEQUENCE [LARGE SCALE GENOMIC DNA]</scope>
</reference>
<evidence type="ECO:0000256" key="1">
    <source>
        <dbReference type="SAM" id="SignalP"/>
    </source>
</evidence>
<keyword evidence="4" id="KW-1185">Reference proteome</keyword>
<feature type="signal peptide" evidence="1">
    <location>
        <begin position="1"/>
        <end position="30"/>
    </location>
</feature>
<gene>
    <name evidence="2" type="ORF">HINF_LOCUS28963</name>
    <name evidence="3" type="ORF">HINF_LOCUS42746</name>
</gene>
<accession>A0AA86PMI3</accession>
<sequence>MFYRTLNISPLQIPSMFILFSSILCKSVKASPNSLCDQQLTVGDRQFAYCQKAKALLTSTVSQQMQISSSSSNVFIFTEKIHGTQISLEMSEVSVFAVFGFTSAPQRIYNSTVNVSLRFRVVQAALVCLQCDLSVHLSTFVFQAEGQVLSGAVLVQKTSLLVENSSVQFRFRSKQSAGLVNSIFDAFSFAVRGSRVTGYNGIPSDLNGYFASQVNFSTDVATDSVFVCATGTPVAGKDHQLQPSTETARCLGICDAAVVYGFCSDGLVLGKYEATNTSYYCEAPFEFGGEGCSCPEGHVVQASRCVSVVGAINDLEKWLRGNVTVLSDQSGQNAALELKLQEMDRRIAGNATNILAELDASHDLSESHLARNSTALSSKLDSALADINSQMVSNNAFLLQTLLENTSALDKSISDNATALYLRIAELTQNLTDGVSRIYANITAVNASVLEIDNALADNMTRFSGNISDIDQHLLSNATAVNSTLLDLKTQVQADVSLLNASVLDLTGNLTANVSAVNASMLAVKGSLSANLQLVNTSLDQINKNLENNITAVNGTIAAMNTSLLNNIKQVNDSMIYRTGNLSSNLSSINDTLMLQLIDSNNKIDRILRLISDIQNQVIDVNQAELDPQFDFSDDFSIDLVCAQQVFTQSFDITTITSSVQSSNFTAAFVFDTQLVNNSFIDVSDSALPATYFYLFKTQSYFYNLKVQFGAQTLGSGSLIADSSVKMVNKVSIISKAGSALSVSSSSTLSILCKTCQTTNIRNLFINLAFASASTGSFTLINTITSILNIRNYQVSGTYYSTQQSCLGALLVNNASVSISSLNFNPTFITFGNVSSYLFSSVNQSSVQMNKMVVQIGNESILNVLTVISSTNGNLFAFGGAVGTANNSKIDVKIATYSIYVQFNTDFVNNSGQIIGLLNKSNIVSIQQICYQEASKVQVASTVTLGVIGYVEGSFSISRSKINFAVNSADANIQGFGTVGYMTIACIKAVFSDLTIQISIMAKTVVYDEIMVGGLVAKQYSLNWAVQNTVFINLNLNRGKYIGSICGYSSDNSGTILNVQVVNSTLSATLYTNSATGGLIGKSYNITCNINSVSIYNVTSTSTGVQQGRAGSIIGFLVYGTIQTTDLSINTVNVTADAQTQFSQAGLLGLVQCAYIEMRSTTINSENITATAQAQAHAGCLFGLVNATFTIDLYETQVMNSQVYSKTTGDAISTASGTIGGLLWTQLGTSTPTFTTQYQQLQNIKITSISTQNDSISAGIIALQQAAVSVVNQLSLNSVNIVGQGYDNAYQGGIIGSFLYNDAYVQDYSAFKLSLTAATQTNNVSIGGAVGYVVLAKLNLINCSVEQANIVGTGYFYAFMSGFCGSFQNSKMNQSQSLIFNSTIQGQSLSRESNAAGYFGIAELSTRLYYEDCSVESIFVSAQSVTCRSILFGGRIEGAFVDITKIRIANSRAITPLSQQPRAGSLFGRVYYSVVNAVLVTIENVVLSAMGTTFESEVSGVTTSLYNTSLAFRDSSIKNINITSYSTVNSARAAALFSTTESSNLYVVNVQLEVINILIQQDNISVPIYAAAIVNCFFVPDTKGSLQMNHVTLNTMNITTIPSTVSMTVNTVIGLQQSKETYVEAIDCYSVGIIRVQTLTSPECQWQVQVSGSETTMRWTGCA</sequence>
<keyword evidence="1" id="KW-0732">Signal</keyword>
<protein>
    <submittedName>
        <fullName evidence="3">Hypothetical_protein</fullName>
    </submittedName>
</protein>
<feature type="chain" id="PRO_5041665666" evidence="1">
    <location>
        <begin position="31"/>
        <end position="1663"/>
    </location>
</feature>
<evidence type="ECO:0000313" key="4">
    <source>
        <dbReference type="Proteomes" id="UP001642409"/>
    </source>
</evidence>
<name>A0AA86PMI3_9EUKA</name>
<reference evidence="2" key="1">
    <citation type="submission" date="2023-06" db="EMBL/GenBank/DDBJ databases">
        <authorList>
            <person name="Kurt Z."/>
        </authorList>
    </citation>
    <scope>NUCLEOTIDE SEQUENCE</scope>
</reference>
<evidence type="ECO:0000313" key="3">
    <source>
        <dbReference type="EMBL" id="CAL6048548.1"/>
    </source>
</evidence>
<evidence type="ECO:0000313" key="2">
    <source>
        <dbReference type="EMBL" id="CAI9941318.1"/>
    </source>
</evidence>